<accession>A0ABY5AK09</accession>
<proteinExistence type="predicted"/>
<gene>
    <name evidence="3" type="ORF">NG665_03820</name>
</gene>
<dbReference type="InterPro" id="IPR041098">
    <property type="entry name" value="Rv2175c_C"/>
</dbReference>
<evidence type="ECO:0000259" key="2">
    <source>
        <dbReference type="Pfam" id="PF21531"/>
    </source>
</evidence>
<dbReference type="RefSeq" id="WP_252673961.1">
    <property type="nucleotide sequence ID" value="NZ_CP099547.1"/>
</dbReference>
<evidence type="ECO:0000259" key="1">
    <source>
        <dbReference type="Pfam" id="PF18367"/>
    </source>
</evidence>
<keyword evidence="3" id="KW-0238">DNA-binding</keyword>
<dbReference type="Pfam" id="PF21531">
    <property type="entry name" value="Rv2175c_wHTH"/>
    <property type="match status" value="1"/>
</dbReference>
<dbReference type="InterPro" id="IPR048576">
    <property type="entry name" value="Rv2175c_wHTH"/>
</dbReference>
<feature type="domain" description="Rv2175c C-terminal" evidence="1">
    <location>
        <begin position="66"/>
        <end position="113"/>
    </location>
</feature>
<dbReference type="Proteomes" id="UP001056109">
    <property type="component" value="Chromosome"/>
</dbReference>
<dbReference type="EMBL" id="CP099547">
    <property type="protein sequence ID" value="USR80111.1"/>
    <property type="molecule type" value="Genomic_DNA"/>
</dbReference>
<sequence>MSVEHEDNVWLSIPEVAELLGLRQRDIRSAIAEHKIIAVRRGENNAWALHRQQLVVSETTADILPSLPGTITTLRDNGFDDEEALSWLTTYNEQLHSTPLEALHSGNIHAVRRAILMLAF</sequence>
<dbReference type="Pfam" id="PF18367">
    <property type="entry name" value="Rv2175c_C"/>
    <property type="match status" value="1"/>
</dbReference>
<dbReference type="GO" id="GO:0003677">
    <property type="term" value="F:DNA binding"/>
    <property type="evidence" value="ECO:0007669"/>
    <property type="project" value="UniProtKB-KW"/>
</dbReference>
<reference evidence="3" key="1">
    <citation type="submission" date="2022-06" db="EMBL/GenBank/DDBJ databases">
        <title>Complete Genome Sequence of Arcanobacterium pinnipediorum strain DSM 28752 isolated from a harbour seal.</title>
        <authorList>
            <person name="Borowiak M."/>
            <person name="Kreitlow A."/>
            <person name="Alssahen M."/>
            <person name="Malorny B."/>
            <person name="Laemmler C."/>
            <person name="Prenger-Berninghoff E."/>
            <person name="Siebert U."/>
            <person name="Ploetz M."/>
            <person name="Abdulmawjood A."/>
        </authorList>
    </citation>
    <scope>NUCLEOTIDE SEQUENCE</scope>
    <source>
        <strain evidence="3">DSM 28752</strain>
    </source>
</reference>
<feature type="domain" description="DNA-binding protein Rv2175c wHTH" evidence="2">
    <location>
        <begin position="6"/>
        <end position="44"/>
    </location>
</feature>
<name>A0ABY5AK09_9ACTO</name>
<evidence type="ECO:0000313" key="4">
    <source>
        <dbReference type="Proteomes" id="UP001056109"/>
    </source>
</evidence>
<keyword evidence="4" id="KW-1185">Reference proteome</keyword>
<evidence type="ECO:0000313" key="3">
    <source>
        <dbReference type="EMBL" id="USR80111.1"/>
    </source>
</evidence>
<organism evidence="3 4">
    <name type="scientific">Arcanobacterium pinnipediorum</name>
    <dbReference type="NCBI Taxonomy" id="1503041"/>
    <lineage>
        <taxon>Bacteria</taxon>
        <taxon>Bacillati</taxon>
        <taxon>Actinomycetota</taxon>
        <taxon>Actinomycetes</taxon>
        <taxon>Actinomycetales</taxon>
        <taxon>Actinomycetaceae</taxon>
        <taxon>Arcanobacterium</taxon>
    </lineage>
</organism>
<protein>
    <submittedName>
        <fullName evidence="3">Rv2175c family DNA-binding protein</fullName>
    </submittedName>
</protein>